<name>A0A150MTA3_GEOSE</name>
<dbReference type="EMBL" id="LQYY01000136">
    <property type="protein sequence ID" value="KYD31879.1"/>
    <property type="molecule type" value="Genomic_DNA"/>
</dbReference>
<dbReference type="PATRIC" id="fig|1422.17.peg.1485"/>
<dbReference type="AlphaFoldDB" id="A0A150MTA3"/>
<accession>A0A150MTA3</accession>
<dbReference type="EMBL" id="LQYV01000037">
    <property type="protein sequence ID" value="KYD27707.1"/>
    <property type="molecule type" value="Genomic_DNA"/>
</dbReference>
<evidence type="ECO:0000313" key="5">
    <source>
        <dbReference type="Proteomes" id="UP000075517"/>
    </source>
</evidence>
<evidence type="ECO:0000313" key="2">
    <source>
        <dbReference type="EMBL" id="KYD27707.1"/>
    </source>
</evidence>
<evidence type="ECO:0000313" key="4">
    <source>
        <dbReference type="Proteomes" id="UP000075424"/>
    </source>
</evidence>
<reference evidence="1 6" key="2">
    <citation type="submission" date="2016-03" db="EMBL/GenBank/DDBJ databases">
        <title>Spore heat resistance.</title>
        <authorList>
            <person name="Boekhorst J."/>
            <person name="Berendsen E.M."/>
            <person name="Wells-Bennik M.H."/>
            <person name="Kuipers O.P."/>
        </authorList>
    </citation>
    <scope>NUCLEOTIDE SEQUENCE [LARGE SCALE GENOMIC DNA]</scope>
    <source>
        <strain evidence="1 6">GS8</strain>
    </source>
</reference>
<evidence type="ECO:0000313" key="1">
    <source>
        <dbReference type="EMBL" id="KAF6511241.1"/>
    </source>
</evidence>
<dbReference type="Proteomes" id="UP000075424">
    <property type="component" value="Unassembled WGS sequence"/>
</dbReference>
<dbReference type="Proteomes" id="UP000075517">
    <property type="component" value="Unassembled WGS sequence"/>
</dbReference>
<evidence type="ECO:0000313" key="6">
    <source>
        <dbReference type="Proteomes" id="UP000773850"/>
    </source>
</evidence>
<evidence type="ECO:0000313" key="3">
    <source>
        <dbReference type="EMBL" id="KYD31879.1"/>
    </source>
</evidence>
<gene>
    <name evidence="2" type="ORF">B4109_0107</name>
    <name evidence="3" type="ORF">B4114_0101</name>
    <name evidence="1" type="ORF">GS8_1436</name>
</gene>
<dbReference type="Proteomes" id="UP000773850">
    <property type="component" value="Unassembled WGS sequence"/>
</dbReference>
<organism evidence="2 4">
    <name type="scientific">Geobacillus stearothermophilus</name>
    <name type="common">Bacillus stearothermophilus</name>
    <dbReference type="NCBI Taxonomy" id="1422"/>
    <lineage>
        <taxon>Bacteria</taxon>
        <taxon>Bacillati</taxon>
        <taxon>Bacillota</taxon>
        <taxon>Bacilli</taxon>
        <taxon>Bacillales</taxon>
        <taxon>Anoxybacillaceae</taxon>
        <taxon>Geobacillus</taxon>
    </lineage>
</organism>
<dbReference type="EMBL" id="LUCS01000023">
    <property type="protein sequence ID" value="KAF6511241.1"/>
    <property type="molecule type" value="Genomic_DNA"/>
</dbReference>
<sequence length="43" mass="4825">MLLIEQNLLAAKRLHQGNRPVLQPCSFGSRIAREPTLLVNINV</sequence>
<keyword evidence="6" id="KW-1185">Reference proteome</keyword>
<comment type="caution">
    <text evidence="2">The sequence shown here is derived from an EMBL/GenBank/DDBJ whole genome shotgun (WGS) entry which is preliminary data.</text>
</comment>
<reference evidence="4 5" key="1">
    <citation type="submission" date="2016-01" db="EMBL/GenBank/DDBJ databases">
        <title>Draft Genome Sequences of Seven Thermophilic Sporeformers Isolated from Foods.</title>
        <authorList>
            <person name="Berendsen E.M."/>
            <person name="Wells-Bennik M.H."/>
            <person name="Krawcyk A.O."/>
            <person name="De Jong A."/>
            <person name="Holsappel S."/>
            <person name="Eijlander R.T."/>
            <person name="Kuipers O.P."/>
        </authorList>
    </citation>
    <scope>NUCLEOTIDE SEQUENCE [LARGE SCALE GENOMIC DNA]</scope>
    <source>
        <strain evidence="2 4">B4109</strain>
        <strain evidence="3 5">B4114</strain>
    </source>
</reference>
<protein>
    <submittedName>
        <fullName evidence="2">Uncharacterized protein</fullName>
    </submittedName>
</protein>
<proteinExistence type="predicted"/>